<feature type="transmembrane region" description="Helical" evidence="1">
    <location>
        <begin position="6"/>
        <end position="24"/>
    </location>
</feature>
<gene>
    <name evidence="2" type="ORF">GLW04_00930</name>
</gene>
<evidence type="ECO:0000313" key="3">
    <source>
        <dbReference type="Proteomes" id="UP000460949"/>
    </source>
</evidence>
<sequence length="141" mass="16392">MIRWGLFIGTTSGIVLGLYMWFIEKITGDKVYTLLMNVDFIPWFGSIDWPVLMEWFFHMIISWVIGLVYAWLFMYRLKPAPRNQWMAASLLTAPAAFTYVPLTLLALKETPAVTDVSAIIFWLIGHVLYAVTLKKSYDRFK</sequence>
<reference evidence="2 3" key="1">
    <citation type="submission" date="2019-11" db="EMBL/GenBank/DDBJ databases">
        <title>Genome sequences of 17 halophilic strains isolated from different environments.</title>
        <authorList>
            <person name="Furrow R.E."/>
        </authorList>
    </citation>
    <scope>NUCLEOTIDE SEQUENCE [LARGE SCALE GENOMIC DNA]</scope>
    <source>
        <strain evidence="2 3">22511_23_Filter</strain>
    </source>
</reference>
<evidence type="ECO:0008006" key="4">
    <source>
        <dbReference type="Google" id="ProtNLM"/>
    </source>
</evidence>
<feature type="transmembrane region" description="Helical" evidence="1">
    <location>
        <begin position="55"/>
        <end position="73"/>
    </location>
</feature>
<evidence type="ECO:0000313" key="2">
    <source>
        <dbReference type="EMBL" id="MYL18431.1"/>
    </source>
</evidence>
<dbReference type="RefSeq" id="WP_160834899.1">
    <property type="nucleotide sequence ID" value="NZ_WMET01000001.1"/>
</dbReference>
<feature type="transmembrane region" description="Helical" evidence="1">
    <location>
        <begin position="85"/>
        <end position="106"/>
    </location>
</feature>
<keyword evidence="1" id="KW-1133">Transmembrane helix</keyword>
<dbReference type="AlphaFoldDB" id="A0A845DLA2"/>
<feature type="transmembrane region" description="Helical" evidence="1">
    <location>
        <begin position="112"/>
        <end position="131"/>
    </location>
</feature>
<keyword evidence="1" id="KW-0812">Transmembrane</keyword>
<dbReference type="OrthoDB" id="1443299at2"/>
<comment type="caution">
    <text evidence="2">The sequence shown here is derived from an EMBL/GenBank/DDBJ whole genome shotgun (WGS) entry which is preliminary data.</text>
</comment>
<protein>
    <recommendedName>
        <fullName evidence="4">DUF1440 domain-containing protein</fullName>
    </recommendedName>
</protein>
<dbReference type="Proteomes" id="UP000460949">
    <property type="component" value="Unassembled WGS sequence"/>
</dbReference>
<proteinExistence type="predicted"/>
<name>A0A845DLA2_9BACI</name>
<dbReference type="EMBL" id="WMET01000001">
    <property type="protein sequence ID" value="MYL18431.1"/>
    <property type="molecule type" value="Genomic_DNA"/>
</dbReference>
<evidence type="ECO:0000256" key="1">
    <source>
        <dbReference type="SAM" id="Phobius"/>
    </source>
</evidence>
<keyword evidence="1" id="KW-0472">Membrane</keyword>
<accession>A0A845DLA2</accession>
<organism evidence="2 3">
    <name type="scientific">Halobacillus litoralis</name>
    <dbReference type="NCBI Taxonomy" id="45668"/>
    <lineage>
        <taxon>Bacteria</taxon>
        <taxon>Bacillati</taxon>
        <taxon>Bacillota</taxon>
        <taxon>Bacilli</taxon>
        <taxon>Bacillales</taxon>
        <taxon>Bacillaceae</taxon>
        <taxon>Halobacillus</taxon>
    </lineage>
</organism>